<sequence length="560" mass="63943">MTGNERMQDNTEYDAFIITIPFAQTMSDLRRYLSFMRFQRRQLQSAIPLIKNSHTNPATSSLIHLPKTELPSFSGDCISFLSFWNTFKAGVHDLPISDSIKFTYLKQCLTGPPLTLINALPITDESYSIAIELLRKNYDNPTEVARSLHNSLRKLPHVRCGDHFCSDLRNLLDQLEGICVQMSQRNQSYDTTSFQMEVEERLPSFVLDEIFKSKDEDHEWSSLKLKEKLHNILKRKEQIETLTLNSTSLRSPISASSKSPQISKTPNNIPTHTFNTQRDENDDSPPMQTLYNEAQNRITNFSYQTINGYSSYKSSLKNNHTGPISNSKSQLSPNCNGQTLKDIKTFSHKRHKLKPPNKEPLLFKTPLKTPKELCGSNRSSCLPKFQKRKQERQIRPPFPLDRNRPYGHPSYLNHQNHLKNSNVLNPKPGNIPKIAQKAFSPIFAGRERAHRVLPSTYNPIITYPAPVNYKNNFNSTFRNIPPLIPPLFNKIFLPTGVALPLTSRGVLARGEHAPTLRPYQLSPMDSTILLNSYPKQQMYLTYGSIPGSSFMPMDRYAAFA</sequence>
<dbReference type="PANTHER" id="PTHR22954">
    <property type="entry name" value="RETROVIRAL PROTEASE-RELATED"/>
    <property type="match status" value="1"/>
</dbReference>
<feature type="region of interest" description="Disordered" evidence="1">
    <location>
        <begin position="250"/>
        <end position="289"/>
    </location>
</feature>
<evidence type="ECO:0000256" key="1">
    <source>
        <dbReference type="SAM" id="MobiDB-lite"/>
    </source>
</evidence>
<organism evidence="2 3">
    <name type="scientific">Meloidogyne incognita</name>
    <name type="common">Southern root-knot nematode worm</name>
    <name type="synonym">Oxyuris incognita</name>
    <dbReference type="NCBI Taxonomy" id="6306"/>
    <lineage>
        <taxon>Eukaryota</taxon>
        <taxon>Metazoa</taxon>
        <taxon>Ecdysozoa</taxon>
        <taxon>Nematoda</taxon>
        <taxon>Chromadorea</taxon>
        <taxon>Rhabditida</taxon>
        <taxon>Tylenchina</taxon>
        <taxon>Tylenchomorpha</taxon>
        <taxon>Tylenchoidea</taxon>
        <taxon>Meloidogynidae</taxon>
        <taxon>Meloidogyninae</taxon>
        <taxon>Meloidogyne</taxon>
        <taxon>Meloidogyne incognita group</taxon>
    </lineage>
</organism>
<evidence type="ECO:0000313" key="3">
    <source>
        <dbReference type="WBParaSite" id="Minc3s00112g04939"/>
    </source>
</evidence>
<dbReference type="WBParaSite" id="Minc3s00112g04939">
    <property type="protein sequence ID" value="Minc3s00112g04939"/>
    <property type="gene ID" value="Minc3s00112g04939"/>
</dbReference>
<dbReference type="Pfam" id="PF03564">
    <property type="entry name" value="DUF1759"/>
    <property type="match status" value="1"/>
</dbReference>
<protein>
    <submittedName>
        <fullName evidence="3">PX domain-containing protein</fullName>
    </submittedName>
</protein>
<accession>A0A914KTN5</accession>
<name>A0A914KTN5_MELIC</name>
<reference evidence="3" key="1">
    <citation type="submission" date="2022-11" db="UniProtKB">
        <authorList>
            <consortium name="WormBaseParasite"/>
        </authorList>
    </citation>
    <scope>IDENTIFICATION</scope>
</reference>
<dbReference type="InterPro" id="IPR005312">
    <property type="entry name" value="DUF1759"/>
</dbReference>
<proteinExistence type="predicted"/>
<dbReference type="AlphaFoldDB" id="A0A914KTN5"/>
<feature type="region of interest" description="Disordered" evidence="1">
    <location>
        <begin position="317"/>
        <end position="338"/>
    </location>
</feature>
<dbReference type="Proteomes" id="UP000887563">
    <property type="component" value="Unplaced"/>
</dbReference>
<dbReference type="PANTHER" id="PTHR22954:SF3">
    <property type="entry name" value="PROTEIN CBG08539"/>
    <property type="match status" value="1"/>
</dbReference>
<evidence type="ECO:0000313" key="2">
    <source>
        <dbReference type="Proteomes" id="UP000887563"/>
    </source>
</evidence>
<keyword evidence="2" id="KW-1185">Reference proteome</keyword>
<feature type="compositionally biased region" description="Polar residues" evidence="1">
    <location>
        <begin position="250"/>
        <end position="276"/>
    </location>
</feature>